<feature type="region of interest" description="Disordered" evidence="1">
    <location>
        <begin position="1"/>
        <end position="24"/>
    </location>
</feature>
<evidence type="ECO:0000313" key="3">
    <source>
        <dbReference type="EMBL" id="MPC73860.1"/>
    </source>
</evidence>
<sequence>MCGWCGPNRWSRGGVDEGVAPHRAPGIATQVTGWVRWAVMPPPPPPPAPGGLRGPPAPPPPSAKLGGGSADRGALLSAIRTGKALKRTQTNDRSAPLIDAQPKLYITPASLGVLSTVRQRNVNNKA</sequence>
<evidence type="ECO:0000259" key="2">
    <source>
        <dbReference type="PROSITE" id="PS51082"/>
    </source>
</evidence>
<accession>A0A5B7HN99</accession>
<dbReference type="GO" id="GO:0003779">
    <property type="term" value="F:actin binding"/>
    <property type="evidence" value="ECO:0007669"/>
    <property type="project" value="InterPro"/>
</dbReference>
<dbReference type="InterPro" id="IPR003124">
    <property type="entry name" value="WH2_dom"/>
</dbReference>
<organism evidence="3 4">
    <name type="scientific">Portunus trituberculatus</name>
    <name type="common">Swimming crab</name>
    <name type="synonym">Neptunus trituberculatus</name>
    <dbReference type="NCBI Taxonomy" id="210409"/>
    <lineage>
        <taxon>Eukaryota</taxon>
        <taxon>Metazoa</taxon>
        <taxon>Ecdysozoa</taxon>
        <taxon>Arthropoda</taxon>
        <taxon>Crustacea</taxon>
        <taxon>Multicrustacea</taxon>
        <taxon>Malacostraca</taxon>
        <taxon>Eumalacostraca</taxon>
        <taxon>Eucarida</taxon>
        <taxon>Decapoda</taxon>
        <taxon>Pleocyemata</taxon>
        <taxon>Brachyura</taxon>
        <taxon>Eubrachyura</taxon>
        <taxon>Portunoidea</taxon>
        <taxon>Portunidae</taxon>
        <taxon>Portuninae</taxon>
        <taxon>Portunus</taxon>
    </lineage>
</organism>
<protein>
    <recommendedName>
        <fullName evidence="2">WH2 domain-containing protein</fullName>
    </recommendedName>
</protein>
<dbReference type="PROSITE" id="PS51082">
    <property type="entry name" value="WH2"/>
    <property type="match status" value="1"/>
</dbReference>
<keyword evidence="4" id="KW-1185">Reference proteome</keyword>
<evidence type="ECO:0000313" key="4">
    <source>
        <dbReference type="Proteomes" id="UP000324222"/>
    </source>
</evidence>
<gene>
    <name evidence="3" type="ORF">E2C01_068200</name>
</gene>
<comment type="caution">
    <text evidence="3">The sequence shown here is derived from an EMBL/GenBank/DDBJ whole genome shotgun (WGS) entry which is preliminary data.</text>
</comment>
<proteinExistence type="predicted"/>
<reference evidence="3 4" key="1">
    <citation type="submission" date="2019-05" db="EMBL/GenBank/DDBJ databases">
        <title>Another draft genome of Portunus trituberculatus and its Hox gene families provides insights of decapod evolution.</title>
        <authorList>
            <person name="Jeong J.-H."/>
            <person name="Song I."/>
            <person name="Kim S."/>
            <person name="Choi T."/>
            <person name="Kim D."/>
            <person name="Ryu S."/>
            <person name="Kim W."/>
        </authorList>
    </citation>
    <scope>NUCLEOTIDE SEQUENCE [LARGE SCALE GENOMIC DNA]</scope>
    <source>
        <tissue evidence="3">Muscle</tissue>
    </source>
</reference>
<dbReference type="Proteomes" id="UP000324222">
    <property type="component" value="Unassembled WGS sequence"/>
</dbReference>
<dbReference type="Pfam" id="PF02205">
    <property type="entry name" value="WH2"/>
    <property type="match status" value="1"/>
</dbReference>
<dbReference type="AlphaFoldDB" id="A0A5B7HN99"/>
<dbReference type="EMBL" id="VSRR010037688">
    <property type="protein sequence ID" value="MPC73860.1"/>
    <property type="molecule type" value="Genomic_DNA"/>
</dbReference>
<name>A0A5B7HN99_PORTR</name>
<feature type="domain" description="WH2" evidence="2">
    <location>
        <begin position="71"/>
        <end position="88"/>
    </location>
</feature>
<feature type="compositionally biased region" description="Pro residues" evidence="1">
    <location>
        <begin position="40"/>
        <end position="62"/>
    </location>
</feature>
<evidence type="ECO:0000256" key="1">
    <source>
        <dbReference type="SAM" id="MobiDB-lite"/>
    </source>
</evidence>
<feature type="region of interest" description="Disordered" evidence="1">
    <location>
        <begin position="37"/>
        <end position="73"/>
    </location>
</feature>